<dbReference type="RefSeq" id="WP_055439375.1">
    <property type="nucleotide sequence ID" value="NZ_CYHB01000004.1"/>
</dbReference>
<accession>A0A0K6H7J6</accession>
<dbReference type="PANTHER" id="PTHR33705">
    <property type="entry name" value="PHOSPHOCARRIER PROTEIN HPR"/>
    <property type="match status" value="1"/>
</dbReference>
<dbReference type="PRINTS" id="PR00107">
    <property type="entry name" value="PHOSPHOCPHPR"/>
</dbReference>
<dbReference type="GO" id="GO:0005737">
    <property type="term" value="C:cytoplasm"/>
    <property type="evidence" value="ECO:0007669"/>
    <property type="project" value="UniProtKB-SubCell"/>
</dbReference>
<organism evidence="6 7">
    <name type="scientific">Pseudidiomarina woesei</name>
    <dbReference type="NCBI Taxonomy" id="1381080"/>
    <lineage>
        <taxon>Bacteria</taxon>
        <taxon>Pseudomonadati</taxon>
        <taxon>Pseudomonadota</taxon>
        <taxon>Gammaproteobacteria</taxon>
        <taxon>Alteromonadales</taxon>
        <taxon>Idiomarinaceae</taxon>
        <taxon>Pseudidiomarina</taxon>
    </lineage>
</organism>
<dbReference type="NCBIfam" id="TIGR01003">
    <property type="entry name" value="PTS_HPr_family"/>
    <property type="match status" value="1"/>
</dbReference>
<dbReference type="Pfam" id="PF00381">
    <property type="entry name" value="PTS-HPr"/>
    <property type="match status" value="1"/>
</dbReference>
<dbReference type="Gene3D" id="3.30.1340.10">
    <property type="entry name" value="HPr-like"/>
    <property type="match status" value="1"/>
</dbReference>
<evidence type="ECO:0000256" key="4">
    <source>
        <dbReference type="ARBA" id="ARBA00022683"/>
    </source>
</evidence>
<keyword evidence="3" id="KW-0963">Cytoplasm</keyword>
<evidence type="ECO:0000256" key="2">
    <source>
        <dbReference type="ARBA" id="ARBA00010736"/>
    </source>
</evidence>
<dbReference type="EMBL" id="CYHB01000004">
    <property type="protein sequence ID" value="CUA86971.1"/>
    <property type="molecule type" value="Genomic_DNA"/>
</dbReference>
<dbReference type="Proteomes" id="UP000182598">
    <property type="component" value="Unassembled WGS sequence"/>
</dbReference>
<dbReference type="SUPFAM" id="SSF55594">
    <property type="entry name" value="HPr-like"/>
    <property type="match status" value="1"/>
</dbReference>
<keyword evidence="6" id="KW-0808">Transferase</keyword>
<evidence type="ECO:0000259" key="5">
    <source>
        <dbReference type="PROSITE" id="PS51350"/>
    </source>
</evidence>
<name>A0A0K6H7J6_9GAMM</name>
<keyword evidence="4" id="KW-0598">Phosphotransferase system</keyword>
<dbReference type="GO" id="GO:0016740">
    <property type="term" value="F:transferase activity"/>
    <property type="evidence" value="ECO:0007669"/>
    <property type="project" value="UniProtKB-KW"/>
</dbReference>
<dbReference type="AlphaFoldDB" id="A0A0K6H7J6"/>
<sequence>MSDVVRRTVTIRNKLGLHARAATKLAKLSHQFQAKVQIVQGEQQVDASSVMCLLLLASGQGREIDVVAQGEDAVEAVDAIANLIESRFDEEQ</sequence>
<comment type="similarity">
    <text evidence="2">Belongs to the HPr family.</text>
</comment>
<dbReference type="GO" id="GO:0009401">
    <property type="term" value="P:phosphoenolpyruvate-dependent sugar phosphotransferase system"/>
    <property type="evidence" value="ECO:0007669"/>
    <property type="project" value="UniProtKB-KW"/>
</dbReference>
<dbReference type="PROSITE" id="PS00369">
    <property type="entry name" value="PTS_HPR_HIS"/>
    <property type="match status" value="1"/>
</dbReference>
<dbReference type="InterPro" id="IPR000032">
    <property type="entry name" value="HPr-like"/>
</dbReference>
<feature type="domain" description="HPr" evidence="5">
    <location>
        <begin position="4"/>
        <end position="91"/>
    </location>
</feature>
<dbReference type="PROSITE" id="PS51350">
    <property type="entry name" value="PTS_HPR_DOM"/>
    <property type="match status" value="1"/>
</dbReference>
<dbReference type="InterPro" id="IPR001020">
    <property type="entry name" value="PTS_HPr_His_P_site"/>
</dbReference>
<evidence type="ECO:0000313" key="6">
    <source>
        <dbReference type="EMBL" id="CUA86971.1"/>
    </source>
</evidence>
<keyword evidence="7" id="KW-1185">Reference proteome</keyword>
<dbReference type="InterPro" id="IPR050399">
    <property type="entry name" value="HPr"/>
</dbReference>
<evidence type="ECO:0000256" key="1">
    <source>
        <dbReference type="ARBA" id="ARBA00004496"/>
    </source>
</evidence>
<evidence type="ECO:0000256" key="3">
    <source>
        <dbReference type="ARBA" id="ARBA00022490"/>
    </source>
</evidence>
<reference evidence="7" key="1">
    <citation type="submission" date="2015-08" db="EMBL/GenBank/DDBJ databases">
        <authorList>
            <person name="Varghese N."/>
        </authorList>
    </citation>
    <scope>NUCLEOTIDE SEQUENCE [LARGE SCALE GENOMIC DNA]</scope>
    <source>
        <strain evidence="7">DSM 27808</strain>
    </source>
</reference>
<comment type="subcellular location">
    <subcellularLocation>
        <location evidence="1">Cytoplasm</location>
    </subcellularLocation>
</comment>
<evidence type="ECO:0000313" key="7">
    <source>
        <dbReference type="Proteomes" id="UP000182598"/>
    </source>
</evidence>
<dbReference type="PANTHER" id="PTHR33705:SF2">
    <property type="entry name" value="PHOSPHOCARRIER PROTEIN NPR"/>
    <property type="match status" value="1"/>
</dbReference>
<dbReference type="OrthoDB" id="9798965at2"/>
<proteinExistence type="inferred from homology"/>
<gene>
    <name evidence="6" type="ORF">Ga0061064_1678</name>
</gene>
<dbReference type="InterPro" id="IPR035895">
    <property type="entry name" value="HPr-like_sf"/>
</dbReference>
<protein>
    <submittedName>
        <fullName evidence="6">Phosphotransferase System HPr (HPr) Family</fullName>
    </submittedName>
</protein>